<dbReference type="AlphaFoldDB" id="A0A0R3W9S3"/>
<dbReference type="WBParaSite" id="TASK_0000722901-mRNA-1">
    <property type="protein sequence ID" value="TASK_0000722901-mRNA-1"/>
    <property type="gene ID" value="TASK_0000722901"/>
</dbReference>
<gene>
    <name evidence="1" type="ORF">TASK_LOCUS7230</name>
</gene>
<accession>A0A0R3W9S3</accession>
<sequence>MIFHTGLVPLQLNTSIPTLAVMPRRLPSFLTGYGLANLLVNIAAPKSPTGHLQELHTQTSYNWQRNTLTAGKRALQLVTEEHEKPEECRSQSQRANEFVNTKTIAKLMSVHPPPKTLSSCPLGGISFTSSVPDLEFLPAIRYALTLLPSFQMTCLVREAKLGNSGTTAICPKFMKTRCDILSIFAAQQFACFINLKRVPGFIGVTRDPRRADEILHGIEIFVIGRVDKVQSSQALTWQIQCNTGFKTNEVLDSLALMQKCAWAHTNAMMTKARVPSDLIKCLWYANVPSCSWESMKLTQNSIY</sequence>
<proteinExistence type="predicted"/>
<reference evidence="3" key="1">
    <citation type="submission" date="2017-02" db="UniProtKB">
        <authorList>
            <consortium name="WormBaseParasite"/>
        </authorList>
    </citation>
    <scope>IDENTIFICATION</scope>
</reference>
<evidence type="ECO:0000313" key="1">
    <source>
        <dbReference type="EMBL" id="VDK38057.1"/>
    </source>
</evidence>
<reference evidence="1 2" key="2">
    <citation type="submission" date="2018-11" db="EMBL/GenBank/DDBJ databases">
        <authorList>
            <consortium name="Pathogen Informatics"/>
        </authorList>
    </citation>
    <scope>NUCLEOTIDE SEQUENCE [LARGE SCALE GENOMIC DNA]</scope>
</reference>
<dbReference type="EMBL" id="UYRS01018590">
    <property type="protein sequence ID" value="VDK38057.1"/>
    <property type="molecule type" value="Genomic_DNA"/>
</dbReference>
<name>A0A0R3W9S3_TAEAS</name>
<keyword evidence="2" id="KW-1185">Reference proteome</keyword>
<dbReference type="Proteomes" id="UP000282613">
    <property type="component" value="Unassembled WGS sequence"/>
</dbReference>
<organism evidence="3">
    <name type="scientific">Taenia asiatica</name>
    <name type="common">Asian tapeworm</name>
    <dbReference type="NCBI Taxonomy" id="60517"/>
    <lineage>
        <taxon>Eukaryota</taxon>
        <taxon>Metazoa</taxon>
        <taxon>Spiralia</taxon>
        <taxon>Lophotrochozoa</taxon>
        <taxon>Platyhelminthes</taxon>
        <taxon>Cestoda</taxon>
        <taxon>Eucestoda</taxon>
        <taxon>Cyclophyllidea</taxon>
        <taxon>Taeniidae</taxon>
        <taxon>Taenia</taxon>
    </lineage>
</organism>
<evidence type="ECO:0000313" key="3">
    <source>
        <dbReference type="WBParaSite" id="TASK_0000722901-mRNA-1"/>
    </source>
</evidence>
<evidence type="ECO:0000313" key="2">
    <source>
        <dbReference type="Proteomes" id="UP000282613"/>
    </source>
</evidence>
<protein>
    <submittedName>
        <fullName evidence="1 3">Uncharacterized protein</fullName>
    </submittedName>
</protein>